<proteinExistence type="predicted"/>
<comment type="caution">
    <text evidence="3">The sequence shown here is derived from an EMBL/GenBank/DDBJ whole genome shotgun (WGS) entry which is preliminary data.</text>
</comment>
<evidence type="ECO:0000256" key="2">
    <source>
        <dbReference type="SAM" id="MobiDB-lite"/>
    </source>
</evidence>
<keyword evidence="4" id="KW-1185">Reference proteome</keyword>
<feature type="region of interest" description="Disordered" evidence="2">
    <location>
        <begin position="284"/>
        <end position="320"/>
    </location>
</feature>
<dbReference type="EMBL" id="NMUH01000096">
    <property type="protein sequence ID" value="MQL71361.1"/>
    <property type="molecule type" value="Genomic_DNA"/>
</dbReference>
<sequence length="752" mass="80536">MQINISSRLSNNKGWIGRLFFVGRRKGAKIPDWDFPVRVVEPPKRVDMVPFLIKEAAAASSSLNMVVVNHAEGYLTEYKLVKYKLSRPWGAEEIAEGRDQKELANYAETIPVSLYMIRVDEDAPTKESGAASSVAEQRPLRIGPTKKAKTAVAGGAIKKASGKAVITESASLPQPKRKEKCEATQVESQAEEHSVEEEVANKRRARKKKKKAARAVPRTVEDAEEAEEEDEDLEPLLARRHRQVMRMPEQRASVASIMDRSEAVTKMFTELGLIMVNDESDHSGGWAKSSMHETRGVLPSGSVDQGSAEPGGASQESVEFGAEDEVVTADSGRGAGEIDTFTPVTATESGAGEAVLPRGDISQGSGEIPPPMPPTSVITVGCVVGESAAKAIAEVNVVGEGAVHSGEGGTQVLGSAEADHVMASAASADEAGGEERPAARQEATEADRTMVSTSAVVVASGSGQEEAPEVAVAPVAEGVLPSTGVSGDESSGDDRRPLTEVLKKGLLELPSKEALATALEHLEGVVPRELPPCPSASQLEVLARGQQVVSERTPEISSGSYRPEARSDGDKEVDLEALMNGVAKSLEVLRRLAVWAQHHQPLWEAQDAFCRELMEQHKVRETKLQDEVKNLKSALRTSELDLAVAQAEKEALAKGLTDAKAQGVAEYKAGEDFKADLEQYGAHCYKIGLEAGEDFGRSQATTERARAAFEAAVRDCRRRTNDARLNGVRFAQFQSERMPPADDSAGPSEQAS</sequence>
<keyword evidence="1" id="KW-0175">Coiled coil</keyword>
<evidence type="ECO:0000313" key="3">
    <source>
        <dbReference type="EMBL" id="MQL71361.1"/>
    </source>
</evidence>
<name>A0A843TKF1_COLES</name>
<dbReference type="AlphaFoldDB" id="A0A843TKF1"/>
<reference evidence="3" key="1">
    <citation type="submission" date="2017-07" db="EMBL/GenBank/DDBJ databases">
        <title>Taro Niue Genome Assembly and Annotation.</title>
        <authorList>
            <person name="Atibalentja N."/>
            <person name="Keating K."/>
            <person name="Fields C.J."/>
        </authorList>
    </citation>
    <scope>NUCLEOTIDE SEQUENCE</scope>
    <source>
        <strain evidence="3">Niue_2</strain>
        <tissue evidence="3">Leaf</tissue>
    </source>
</reference>
<protein>
    <submittedName>
        <fullName evidence="3">Uncharacterized protein</fullName>
    </submittedName>
</protein>
<feature type="compositionally biased region" description="Basic residues" evidence="2">
    <location>
        <begin position="202"/>
        <end position="213"/>
    </location>
</feature>
<organism evidence="3 4">
    <name type="scientific">Colocasia esculenta</name>
    <name type="common">Wild taro</name>
    <name type="synonym">Arum esculentum</name>
    <dbReference type="NCBI Taxonomy" id="4460"/>
    <lineage>
        <taxon>Eukaryota</taxon>
        <taxon>Viridiplantae</taxon>
        <taxon>Streptophyta</taxon>
        <taxon>Embryophyta</taxon>
        <taxon>Tracheophyta</taxon>
        <taxon>Spermatophyta</taxon>
        <taxon>Magnoliopsida</taxon>
        <taxon>Liliopsida</taxon>
        <taxon>Araceae</taxon>
        <taxon>Aroideae</taxon>
        <taxon>Colocasieae</taxon>
        <taxon>Colocasia</taxon>
    </lineage>
</organism>
<feature type="coiled-coil region" evidence="1">
    <location>
        <begin position="614"/>
        <end position="662"/>
    </location>
</feature>
<feature type="region of interest" description="Disordered" evidence="2">
    <location>
        <begin position="729"/>
        <end position="752"/>
    </location>
</feature>
<evidence type="ECO:0000256" key="1">
    <source>
        <dbReference type="SAM" id="Coils"/>
    </source>
</evidence>
<accession>A0A843TKF1</accession>
<feature type="region of interest" description="Disordered" evidence="2">
    <location>
        <begin position="168"/>
        <end position="230"/>
    </location>
</feature>
<feature type="region of interest" description="Disordered" evidence="2">
    <location>
        <begin position="423"/>
        <end position="451"/>
    </location>
</feature>
<dbReference type="Proteomes" id="UP000652761">
    <property type="component" value="Unassembled WGS sequence"/>
</dbReference>
<feature type="compositionally biased region" description="Basic and acidic residues" evidence="2">
    <location>
        <begin position="433"/>
        <end position="448"/>
    </location>
</feature>
<evidence type="ECO:0000313" key="4">
    <source>
        <dbReference type="Proteomes" id="UP000652761"/>
    </source>
</evidence>
<gene>
    <name evidence="3" type="ORF">Taro_003707</name>
</gene>